<accession>A0A917PII7</accession>
<dbReference type="Gene3D" id="3.40.630.30">
    <property type="match status" value="1"/>
</dbReference>
<gene>
    <name evidence="4" type="ORF">GCM10008939_25380</name>
</gene>
<name>A0A917PII7_9DEIO</name>
<evidence type="ECO:0000256" key="1">
    <source>
        <dbReference type="ARBA" id="ARBA00022679"/>
    </source>
</evidence>
<dbReference type="RefSeq" id="WP_188963662.1">
    <property type="nucleotide sequence ID" value="NZ_BMOE01000009.1"/>
</dbReference>
<protein>
    <submittedName>
        <fullName evidence="4">Aminoglycoside acetyltransferase</fullName>
    </submittedName>
</protein>
<dbReference type="CDD" id="cd04301">
    <property type="entry name" value="NAT_SF"/>
    <property type="match status" value="1"/>
</dbReference>
<feature type="domain" description="N-acetyltransferase" evidence="3">
    <location>
        <begin position="3"/>
        <end position="156"/>
    </location>
</feature>
<keyword evidence="5" id="KW-1185">Reference proteome</keyword>
<dbReference type="GO" id="GO:0016747">
    <property type="term" value="F:acyltransferase activity, transferring groups other than amino-acyl groups"/>
    <property type="evidence" value="ECO:0007669"/>
    <property type="project" value="InterPro"/>
</dbReference>
<evidence type="ECO:0000256" key="2">
    <source>
        <dbReference type="ARBA" id="ARBA00023315"/>
    </source>
</evidence>
<evidence type="ECO:0000313" key="5">
    <source>
        <dbReference type="Proteomes" id="UP000635726"/>
    </source>
</evidence>
<dbReference type="InterPro" id="IPR016181">
    <property type="entry name" value="Acyl_CoA_acyltransferase"/>
</dbReference>
<evidence type="ECO:0000313" key="4">
    <source>
        <dbReference type="EMBL" id="GGJ80426.1"/>
    </source>
</evidence>
<dbReference type="EMBL" id="BMOE01000009">
    <property type="protein sequence ID" value="GGJ80426.1"/>
    <property type="molecule type" value="Genomic_DNA"/>
</dbReference>
<proteinExistence type="predicted"/>
<dbReference type="SUPFAM" id="SSF55729">
    <property type="entry name" value="Acyl-CoA N-acyltransferases (Nat)"/>
    <property type="match status" value="1"/>
</dbReference>
<reference evidence="4" key="1">
    <citation type="journal article" date="2014" name="Int. J. Syst. Evol. Microbiol.">
        <title>Complete genome sequence of Corynebacterium casei LMG S-19264T (=DSM 44701T), isolated from a smear-ripened cheese.</title>
        <authorList>
            <consortium name="US DOE Joint Genome Institute (JGI-PGF)"/>
            <person name="Walter F."/>
            <person name="Albersmeier A."/>
            <person name="Kalinowski J."/>
            <person name="Ruckert C."/>
        </authorList>
    </citation>
    <scope>NUCLEOTIDE SEQUENCE</scope>
    <source>
        <strain evidence="4">JCM 14371</strain>
    </source>
</reference>
<evidence type="ECO:0000259" key="3">
    <source>
        <dbReference type="PROSITE" id="PS51186"/>
    </source>
</evidence>
<dbReference type="InterPro" id="IPR050832">
    <property type="entry name" value="Bact_Acetyltransf"/>
</dbReference>
<dbReference type="AlphaFoldDB" id="A0A917PII7"/>
<reference evidence="4" key="2">
    <citation type="submission" date="2020-09" db="EMBL/GenBank/DDBJ databases">
        <authorList>
            <person name="Sun Q."/>
            <person name="Ohkuma M."/>
        </authorList>
    </citation>
    <scope>NUCLEOTIDE SEQUENCE</scope>
    <source>
        <strain evidence="4">JCM 14371</strain>
    </source>
</reference>
<dbReference type="Proteomes" id="UP000635726">
    <property type="component" value="Unassembled WGS sequence"/>
</dbReference>
<organism evidence="4 5">
    <name type="scientific">Deinococcus aquiradiocola</name>
    <dbReference type="NCBI Taxonomy" id="393059"/>
    <lineage>
        <taxon>Bacteria</taxon>
        <taxon>Thermotogati</taxon>
        <taxon>Deinococcota</taxon>
        <taxon>Deinococci</taxon>
        <taxon>Deinococcales</taxon>
        <taxon>Deinococcaceae</taxon>
        <taxon>Deinococcus</taxon>
    </lineage>
</organism>
<keyword evidence="2" id="KW-0012">Acyltransferase</keyword>
<dbReference type="PANTHER" id="PTHR43877">
    <property type="entry name" value="AMINOALKYLPHOSPHONATE N-ACETYLTRANSFERASE-RELATED-RELATED"/>
    <property type="match status" value="1"/>
</dbReference>
<dbReference type="PROSITE" id="PS51186">
    <property type="entry name" value="GNAT"/>
    <property type="match status" value="1"/>
</dbReference>
<dbReference type="Pfam" id="PF00583">
    <property type="entry name" value="Acetyltransf_1"/>
    <property type="match status" value="1"/>
</dbReference>
<comment type="caution">
    <text evidence="4">The sequence shown here is derived from an EMBL/GenBank/DDBJ whole genome shotgun (WGS) entry which is preliminary data.</text>
</comment>
<dbReference type="InterPro" id="IPR000182">
    <property type="entry name" value="GNAT_dom"/>
</dbReference>
<keyword evidence="1" id="KW-0808">Transferase</keyword>
<sequence>MTVHVRPLTPADADQACPMLLDMGFVKDEAALPERFAAFCGRPDWGLLGAFEGPRLLGYSALQEFGPHLRSGDTHRTAKLHDLYTAPTVRRRGVGRTLMRAAEAWAGTRGLRYVFWYANLREATPAYVAMGYTPGEEVQEGFRFFEIDFGEANTRQPHPERGS</sequence>